<accession>Q5BQZ5</accession>
<feature type="transmembrane region" description="Helical" evidence="1">
    <location>
        <begin position="76"/>
        <end position="96"/>
    </location>
</feature>
<keyword evidence="1" id="KW-0472">Membrane</keyword>
<proteinExistence type="evidence at transcript level"/>
<protein>
    <submittedName>
        <fullName evidence="2">SJCHGC09748 protein</fullName>
    </submittedName>
</protein>
<dbReference type="AlphaFoldDB" id="Q5BQZ5"/>
<name>Q5BQZ5_SCHJA</name>
<evidence type="ECO:0000313" key="2">
    <source>
        <dbReference type="EMBL" id="AAX31041.1"/>
    </source>
</evidence>
<keyword evidence="1" id="KW-0812">Transmembrane</keyword>
<dbReference type="EMBL" id="AY915820">
    <property type="protein sequence ID" value="AAX31041.1"/>
    <property type="molecule type" value="mRNA"/>
</dbReference>
<reference evidence="2" key="2">
    <citation type="journal article" date="2006" name="PLoS Pathog.">
        <title>New perspectives on host-parasite interplay by comparative transcriptomic and proteomic analyses of Schistosoma japonicum.</title>
        <authorList>
            <person name="Liu F."/>
            <person name="Lu J."/>
            <person name="Hu W."/>
            <person name="Wang S.Y."/>
            <person name="Cui S.J."/>
            <person name="Chi M."/>
            <person name="Yan Q."/>
            <person name="Wang X.R."/>
            <person name="Song H.D."/>
            <person name="Xu X.N."/>
            <person name="Wang J.J."/>
            <person name="Zhang X.L."/>
            <person name="Zhang X."/>
            <person name="Wang Z.Q."/>
            <person name="Xue C.L."/>
            <person name="Brindley P.J."/>
            <person name="McManus D.P."/>
            <person name="Yang P.Y."/>
            <person name="Feng Z."/>
            <person name="Chen Z."/>
            <person name="Han Z.G."/>
        </authorList>
    </citation>
    <scope>NUCLEOTIDE SEQUENCE</scope>
</reference>
<feature type="transmembrane region" description="Helical" evidence="1">
    <location>
        <begin position="33"/>
        <end position="55"/>
    </location>
</feature>
<keyword evidence="1" id="KW-1133">Transmembrane helix</keyword>
<organism evidence="2">
    <name type="scientific">Schistosoma japonicum</name>
    <name type="common">Blood fluke</name>
    <dbReference type="NCBI Taxonomy" id="6182"/>
    <lineage>
        <taxon>Eukaryota</taxon>
        <taxon>Metazoa</taxon>
        <taxon>Spiralia</taxon>
        <taxon>Lophotrochozoa</taxon>
        <taxon>Platyhelminthes</taxon>
        <taxon>Trematoda</taxon>
        <taxon>Digenea</taxon>
        <taxon>Strigeidida</taxon>
        <taxon>Schistosomatoidea</taxon>
        <taxon>Schistosomatidae</taxon>
        <taxon>Schistosoma</taxon>
    </lineage>
</organism>
<evidence type="ECO:0000256" key="1">
    <source>
        <dbReference type="SAM" id="Phobius"/>
    </source>
</evidence>
<sequence length="97" mass="10946">MCCGDENSVSSSGSTSFGDADTYYVHHHDGSHILYEVFISCISIRNVSPTVYLFCSHIKIDMLIKRAFLHLLIRNIIASNCVVYMFAVSICIKLYVF</sequence>
<reference evidence="2" key="1">
    <citation type="submission" date="2005-01" db="EMBL/GenBank/DDBJ databases">
        <authorList>
            <person name="Han Z."/>
        </authorList>
    </citation>
    <scope>NUCLEOTIDE SEQUENCE</scope>
</reference>